<organism evidence="5 6">
    <name type="scientific">Candidatus Dojkabacteria bacterium HGW-Dojkabacteria-1</name>
    <dbReference type="NCBI Taxonomy" id="2013761"/>
    <lineage>
        <taxon>Bacteria</taxon>
        <taxon>Candidatus Dojkabacteria</taxon>
    </lineage>
</organism>
<dbReference type="SUPFAM" id="SSF49265">
    <property type="entry name" value="Fibronectin type III"/>
    <property type="match status" value="6"/>
</dbReference>
<evidence type="ECO:0000256" key="2">
    <source>
        <dbReference type="SAM" id="MobiDB-lite"/>
    </source>
</evidence>
<dbReference type="CDD" id="cd00063">
    <property type="entry name" value="FN3"/>
    <property type="match status" value="1"/>
</dbReference>
<dbReference type="InterPro" id="IPR003961">
    <property type="entry name" value="FN3_dom"/>
</dbReference>
<reference evidence="5 6" key="1">
    <citation type="journal article" date="2017" name="ISME J.">
        <title>Potential for microbial H2 and metal transformations associated with novel bacteria and archaea in deep terrestrial subsurface sediments.</title>
        <authorList>
            <person name="Hernsdorf A.W."/>
            <person name="Amano Y."/>
            <person name="Miyakawa K."/>
            <person name="Ise K."/>
            <person name="Suzuki Y."/>
            <person name="Anantharaman K."/>
            <person name="Probst A."/>
            <person name="Burstein D."/>
            <person name="Thomas B.C."/>
            <person name="Banfield J.F."/>
        </authorList>
    </citation>
    <scope>NUCLEOTIDE SEQUENCE [LARGE SCALE GENOMIC DNA]</scope>
    <source>
        <strain evidence="5">HGW-Dojkabacteria-1</strain>
    </source>
</reference>
<feature type="region of interest" description="Disordered" evidence="2">
    <location>
        <begin position="299"/>
        <end position="323"/>
    </location>
</feature>
<evidence type="ECO:0000256" key="1">
    <source>
        <dbReference type="ARBA" id="ARBA00022737"/>
    </source>
</evidence>
<dbReference type="PANTHER" id="PTHR13817">
    <property type="entry name" value="TITIN"/>
    <property type="match status" value="1"/>
</dbReference>
<feature type="region of interest" description="Disordered" evidence="2">
    <location>
        <begin position="469"/>
        <end position="490"/>
    </location>
</feature>
<feature type="domain" description="Fibronectin type-III" evidence="4">
    <location>
        <begin position="1390"/>
        <end position="1493"/>
    </location>
</feature>
<feature type="transmembrane region" description="Helical" evidence="3">
    <location>
        <begin position="12"/>
        <end position="32"/>
    </location>
</feature>
<sequence length="2203" mass="239826">MKTAKKKKLRKILIFVIALLSLTGLITAIFVMSTNVQEVRGWYNSSWANRRTLTVSGTGSDLTNEDVLVVVNTSTLISSGKLQSNCNDLRFVDSNDTTLLAYWIEGGCNTTTTQVWVRIPSLPAAGKTIYLYYSNPSATSGQASWSGKFLVLSSASCPSGWTRESVYDGKFPYGSSSYGTSSNGTHNHGTASCTTGTAIGTFHNGADDDSPNTTAQLANHTHTGATVNVTDTTIDPPFTQLYYCSNTSLSHPANTIAMFNTNSTTLAANFTYYSTLTGRYPKGGNGFVASGGSATHTHSATGGYNTGTNNSRDSKDAHSSTSAAANHFHTTNSTTTTAGNNNIPYYSVTYGQASTLTYASNGIIEMTTALPPYGWTRFSALDGKFPLGAVTAGSSYAGATHTHSISVTTGGQSASSQGIYRVSGSAFVHDTHTHSCTATTSAVQALPPYITTIFAQRKASVNVSQSAEETYNAPPTAPTSLTTNDATNPTRVTTMNPIFSAIFNDPDTGDTGVSYQLQVNTTSAFNGTTMWDSGKINISAVTRGTRGPNITYGQSNLTLNGVTYYWRIKYWDNKGAEGAWSSAASFRMNTPASAPTQLQTEGLVNPTSITNTQPNFSALFTDPDGDSGNKYQIQVNTNSSFTGTTMWDSGETSMATTANNTRTPNITYQGNTLTLDGTTYYWRMRVWDVNGSVSGWSSTNTFKMNSTPNAPSSLETNNQTNPTQVTTLQPQFSAVFTDSDPSDLGTHYQVQVNTNSSFTGTTMWDSGYIALLGSDRIENGLRSIPIQYEGVALSLNGVTYFWRIRFIDTPGTESPWSSTATFKMLDVPNTVTEFKGTPLTTTSMRWEFVDNASGEEGIMLYDENDILKVTCVGQNLTYCDEENLSENTQYTRYAIVFNNEAESSPSNSASAYTLVSVPTIQYSGVKTDTSISLTATQPVNGGELYFDCEGSCDTNINVWTLDNNPTVTGLSNNTPYTFKVKARNGDNVETEYSDTITIYTQASVPTLSAGPLSTTSVSLNATGVNNLSTGDSGLFFECIETGCDSGIREWIKSTSDVAIGLQPNTQYTFRVKARNFDGQETLYSTQISTYTLATTPSLTDVYATSNSTISLRVLNGANPEYTELLIQETFTGKYLNLTTGELQATPFWGENNADLTPFSVIGLNSGTTYTFKVKARNGENVETDFSGTSSATTLLSPITAIAPVVDSSSQITWRISEYTDSILGIKLYNENGVLIKTCLGTEILSCTENNLQPNTSYSRKMKIYNSIAESTFSNVVSAITFANVPSLQNITAGKYTADSVDLTVNTNNNPSTTRYLLQEKISGKYLNTNSQLLQDSPYYATYIQLGSNNGITVYGLLPNTEYTFRVKALNDDSIETEYGNEVSIITLSYQPAITSVTAIDTTTMSVVINANSNNTSTTYRLMEVNRNQNVNPSTRVFDTQPVWRSLQDFGSNSGVNIQNLEANTRYTFCVRARNSQNLETDCSQSISAHTFSRVPSVRARVISGSSIELTVDKNLNPANTRYQLVEAVTNGNIDNENRFTTATVIHDDTRVNSNFTLANLPPNTTYTFRVRSVNSDNLFSGFSETISATTWANLPRDLIFETVGGSTGRIRFDRNGNPTTTRFAIQESNTGKYLDYTTMQLVDNVVWGTHSSWGGNTGLTIRSLEPGAQYAFRVKAINNANVETAFVESNTGKTFSIILNKPENISTILVDNRNIDVSNVEGAQTGVQTVRILTEDFVVADLPISFENNRDWSNAIIQTSPQQGKTVVKLNTTHGLTDKYTMYVVKKDSDNAFRICPEARSLEEIKVDCNKAVLYTGNFPQKLKVEGNDVTVSQASISGVTYWIADGLRGTGAQGELYEKPAVIPTTGRIRDNISNAVEGVVTTTFNLLDSSPLGNIEKERLTTVSATATAVTVSVGLASILGNLGQVGYAMSQIFINILSSIGFRRKRYPAGYVYDSITRAPIQQAIVRIYDLEKKLVDTAVTDGYGLFRTDIPTGEYILEVKGRNYDFPSKLILGKEDYPLSNVYHGEKILLKENEINVVIPIDPDQKAIQKKAFTLFRSFASSILPIINLILFLGGITIASYVYSKNPITQNLAILLLYIPTTYVLVKSIIGMRRKTGKVLYENGTPAVNIILILKDKDFDKVVAKRVTDSEGRYSFDISEKGEYIIETTDSGIKIVEGKTEISTKGRKLINRNLKIART</sequence>
<evidence type="ECO:0000259" key="4">
    <source>
        <dbReference type="PROSITE" id="PS50853"/>
    </source>
</evidence>
<evidence type="ECO:0000256" key="3">
    <source>
        <dbReference type="SAM" id="Phobius"/>
    </source>
</evidence>
<keyword evidence="3" id="KW-0812">Transmembrane</keyword>
<feature type="transmembrane region" description="Helical" evidence="3">
    <location>
        <begin position="2063"/>
        <end position="2086"/>
    </location>
</feature>
<feature type="compositionally biased region" description="Polar residues" evidence="2">
    <location>
        <begin position="478"/>
        <end position="490"/>
    </location>
</feature>
<name>A0A2N2F3A9_9BACT</name>
<dbReference type="InterPro" id="IPR036116">
    <property type="entry name" value="FN3_sf"/>
</dbReference>
<dbReference type="Gene3D" id="2.60.40.10">
    <property type="entry name" value="Immunoglobulins"/>
    <property type="match status" value="9"/>
</dbReference>
<comment type="caution">
    <text evidence="5">The sequence shown here is derived from an EMBL/GenBank/DDBJ whole genome shotgun (WGS) entry which is preliminary data.</text>
</comment>
<feature type="compositionally biased region" description="Polar residues" evidence="2">
    <location>
        <begin position="299"/>
        <end position="311"/>
    </location>
</feature>
<feature type="domain" description="Fibronectin type-III" evidence="4">
    <location>
        <begin position="1286"/>
        <end position="1389"/>
    </location>
</feature>
<dbReference type="SUPFAM" id="SSF49478">
    <property type="entry name" value="Cna protein B-type domain"/>
    <property type="match status" value="1"/>
</dbReference>
<accession>A0A2N2F3A9</accession>
<dbReference type="PANTHER" id="PTHR13817:SF73">
    <property type="entry name" value="FIBRONECTIN TYPE-III DOMAIN-CONTAINING PROTEIN"/>
    <property type="match status" value="1"/>
</dbReference>
<evidence type="ECO:0000313" key="6">
    <source>
        <dbReference type="Proteomes" id="UP000233417"/>
    </source>
</evidence>
<dbReference type="Proteomes" id="UP000233417">
    <property type="component" value="Unassembled WGS sequence"/>
</dbReference>
<keyword evidence="3" id="KW-1133">Transmembrane helix</keyword>
<proteinExistence type="predicted"/>
<dbReference type="InterPro" id="IPR050964">
    <property type="entry name" value="Striated_Muscle_Regulatory"/>
</dbReference>
<evidence type="ECO:0000313" key="5">
    <source>
        <dbReference type="EMBL" id="PKN02669.1"/>
    </source>
</evidence>
<dbReference type="Pfam" id="PF25788">
    <property type="entry name" value="Ig_Rha78A_N"/>
    <property type="match status" value="3"/>
</dbReference>
<dbReference type="SUPFAM" id="SSF49464">
    <property type="entry name" value="Carboxypeptidase regulatory domain-like"/>
    <property type="match status" value="1"/>
</dbReference>
<dbReference type="EMBL" id="PHAO01000001">
    <property type="protein sequence ID" value="PKN02669.1"/>
    <property type="molecule type" value="Genomic_DNA"/>
</dbReference>
<dbReference type="Pfam" id="PF10102">
    <property type="entry name" value="DUF2341"/>
    <property type="match status" value="1"/>
</dbReference>
<dbReference type="PROSITE" id="PS50853">
    <property type="entry name" value="FN3"/>
    <property type="match status" value="4"/>
</dbReference>
<protein>
    <recommendedName>
        <fullName evidence="4">Fibronectin type-III domain-containing protein</fullName>
    </recommendedName>
</protein>
<dbReference type="InterPro" id="IPR008969">
    <property type="entry name" value="CarboxyPept-like_regulatory"/>
</dbReference>
<gene>
    <name evidence="5" type="ORF">CVU76_01360</name>
</gene>
<keyword evidence="3" id="KW-0472">Membrane</keyword>
<keyword evidence="1" id="KW-0677">Repeat</keyword>
<dbReference type="SMART" id="SM00060">
    <property type="entry name" value="FN3"/>
    <property type="match status" value="9"/>
</dbReference>
<feature type="transmembrane region" description="Helical" evidence="3">
    <location>
        <begin position="2092"/>
        <end position="2110"/>
    </location>
</feature>
<dbReference type="InterPro" id="IPR013783">
    <property type="entry name" value="Ig-like_fold"/>
</dbReference>
<dbReference type="InterPro" id="IPR018765">
    <property type="entry name" value="DUF2341"/>
</dbReference>
<feature type="domain" description="Fibronectin type-III" evidence="4">
    <location>
        <begin position="1594"/>
        <end position="1697"/>
    </location>
</feature>
<feature type="domain" description="Fibronectin type-III" evidence="4">
    <location>
        <begin position="1494"/>
        <end position="1593"/>
    </location>
</feature>